<keyword evidence="2" id="KW-1185">Reference proteome</keyword>
<dbReference type="EMBL" id="JACIJB010000007">
    <property type="protein sequence ID" value="MBB5661022.1"/>
    <property type="molecule type" value="Genomic_DNA"/>
</dbReference>
<dbReference type="AlphaFoldDB" id="A0A7W9A4D9"/>
<gene>
    <name evidence="1" type="ORF">FHS65_001780</name>
</gene>
<sequence length="37" mass="4272">MYYVAPTRVVAKIEPRTLKLMTLLALWLGVTQPTLRK</sequence>
<protein>
    <submittedName>
        <fullName evidence="1">Uncharacterized protein</fullName>
    </submittedName>
</protein>
<proteinExistence type="predicted"/>
<organism evidence="1 2">
    <name type="scientific">Brevundimonas halotolerans</name>
    <dbReference type="NCBI Taxonomy" id="69670"/>
    <lineage>
        <taxon>Bacteria</taxon>
        <taxon>Pseudomonadati</taxon>
        <taxon>Pseudomonadota</taxon>
        <taxon>Alphaproteobacteria</taxon>
        <taxon>Caulobacterales</taxon>
        <taxon>Caulobacteraceae</taxon>
        <taxon>Brevundimonas</taxon>
    </lineage>
</organism>
<evidence type="ECO:0000313" key="1">
    <source>
        <dbReference type="EMBL" id="MBB5661022.1"/>
    </source>
</evidence>
<dbReference type="Proteomes" id="UP000548978">
    <property type="component" value="Unassembled WGS sequence"/>
</dbReference>
<name>A0A7W9A4D9_9CAUL</name>
<evidence type="ECO:0000313" key="2">
    <source>
        <dbReference type="Proteomes" id="UP000548978"/>
    </source>
</evidence>
<accession>A0A7W9A4D9</accession>
<reference evidence="1 2" key="1">
    <citation type="submission" date="2020-08" db="EMBL/GenBank/DDBJ databases">
        <title>Genomic Encyclopedia of Type Strains, Phase IV (KMG-IV): sequencing the most valuable type-strain genomes for metagenomic binning, comparative biology and taxonomic classification.</title>
        <authorList>
            <person name="Goeker M."/>
        </authorList>
    </citation>
    <scope>NUCLEOTIDE SEQUENCE [LARGE SCALE GENOMIC DNA]</scope>
    <source>
        <strain evidence="1 2">DSM 24448</strain>
    </source>
</reference>
<comment type="caution">
    <text evidence="1">The sequence shown here is derived from an EMBL/GenBank/DDBJ whole genome shotgun (WGS) entry which is preliminary data.</text>
</comment>